<protein>
    <submittedName>
        <fullName evidence="1">Uncharacterized protein</fullName>
    </submittedName>
</protein>
<comment type="caution">
    <text evidence="1">The sequence shown here is derived from an EMBL/GenBank/DDBJ whole genome shotgun (WGS) entry which is preliminary data.</text>
</comment>
<evidence type="ECO:0000313" key="1">
    <source>
        <dbReference type="EMBL" id="KAJ8631806.1"/>
    </source>
</evidence>
<keyword evidence="2" id="KW-1185">Reference proteome</keyword>
<gene>
    <name evidence="1" type="ORF">MRB53_025129</name>
</gene>
<name>A0ACC2LF14_PERAE</name>
<organism evidence="1 2">
    <name type="scientific">Persea americana</name>
    <name type="common">Avocado</name>
    <dbReference type="NCBI Taxonomy" id="3435"/>
    <lineage>
        <taxon>Eukaryota</taxon>
        <taxon>Viridiplantae</taxon>
        <taxon>Streptophyta</taxon>
        <taxon>Embryophyta</taxon>
        <taxon>Tracheophyta</taxon>
        <taxon>Spermatophyta</taxon>
        <taxon>Magnoliopsida</taxon>
        <taxon>Magnoliidae</taxon>
        <taxon>Laurales</taxon>
        <taxon>Lauraceae</taxon>
        <taxon>Persea</taxon>
    </lineage>
</organism>
<evidence type="ECO:0000313" key="2">
    <source>
        <dbReference type="Proteomes" id="UP001234297"/>
    </source>
</evidence>
<accession>A0ACC2LF14</accession>
<sequence length="174" mass="20006">MGRFSSSDDLEFEASDVDYGIQRRLTLDYDGNLQIHCLDESTGLWSISWVALEQGYWPGSNFSRIQGTKGYIASEWTLNLPITAKVGVYSYGVVILEIVKGSRFSNWLGEEKEVWMRSFVIAAKEKMRSREESWLVDFKLNGQFNWKQAAAMVEIGILCVKEERNRRPSMDMIV</sequence>
<dbReference type="EMBL" id="CM056815">
    <property type="protein sequence ID" value="KAJ8631806.1"/>
    <property type="molecule type" value="Genomic_DNA"/>
</dbReference>
<reference evidence="1 2" key="1">
    <citation type="journal article" date="2022" name="Hortic Res">
        <title>A haplotype resolved chromosomal level avocado genome allows analysis of novel avocado genes.</title>
        <authorList>
            <person name="Nath O."/>
            <person name="Fletcher S.J."/>
            <person name="Hayward A."/>
            <person name="Shaw L.M."/>
            <person name="Masouleh A.K."/>
            <person name="Furtado A."/>
            <person name="Henry R.J."/>
            <person name="Mitter N."/>
        </authorList>
    </citation>
    <scope>NUCLEOTIDE SEQUENCE [LARGE SCALE GENOMIC DNA]</scope>
    <source>
        <strain evidence="2">cv. Hass</strain>
    </source>
</reference>
<proteinExistence type="predicted"/>
<dbReference type="Proteomes" id="UP001234297">
    <property type="component" value="Chromosome 7"/>
</dbReference>